<comment type="caution">
    <text evidence="2">The sequence shown here is derived from an EMBL/GenBank/DDBJ whole genome shotgun (WGS) entry which is preliminary data.</text>
</comment>
<proteinExistence type="predicted"/>
<feature type="transmembrane region" description="Helical" evidence="1">
    <location>
        <begin position="138"/>
        <end position="159"/>
    </location>
</feature>
<keyword evidence="1" id="KW-1133">Transmembrane helix</keyword>
<name>A0A9P4U623_9PLEO</name>
<protein>
    <submittedName>
        <fullName evidence="2">Uncharacterized protein</fullName>
    </submittedName>
</protein>
<dbReference type="OrthoDB" id="3736736at2759"/>
<dbReference type="AlphaFoldDB" id="A0A9P4U623"/>
<feature type="transmembrane region" description="Helical" evidence="1">
    <location>
        <begin position="13"/>
        <end position="31"/>
    </location>
</feature>
<organism evidence="2 3">
    <name type="scientific">Karstenula rhodostoma CBS 690.94</name>
    <dbReference type="NCBI Taxonomy" id="1392251"/>
    <lineage>
        <taxon>Eukaryota</taxon>
        <taxon>Fungi</taxon>
        <taxon>Dikarya</taxon>
        <taxon>Ascomycota</taxon>
        <taxon>Pezizomycotina</taxon>
        <taxon>Dothideomycetes</taxon>
        <taxon>Pleosporomycetidae</taxon>
        <taxon>Pleosporales</taxon>
        <taxon>Massarineae</taxon>
        <taxon>Didymosphaeriaceae</taxon>
        <taxon>Karstenula</taxon>
    </lineage>
</organism>
<gene>
    <name evidence="2" type="ORF">P171DRAFT_436614</name>
</gene>
<reference evidence="2" key="1">
    <citation type="journal article" date="2020" name="Stud. Mycol.">
        <title>101 Dothideomycetes genomes: a test case for predicting lifestyles and emergence of pathogens.</title>
        <authorList>
            <person name="Haridas S."/>
            <person name="Albert R."/>
            <person name="Binder M."/>
            <person name="Bloem J."/>
            <person name="Labutti K."/>
            <person name="Salamov A."/>
            <person name="Andreopoulos B."/>
            <person name="Baker S."/>
            <person name="Barry K."/>
            <person name="Bills G."/>
            <person name="Bluhm B."/>
            <person name="Cannon C."/>
            <person name="Castanera R."/>
            <person name="Culley D."/>
            <person name="Daum C."/>
            <person name="Ezra D."/>
            <person name="Gonzalez J."/>
            <person name="Henrissat B."/>
            <person name="Kuo A."/>
            <person name="Liang C."/>
            <person name="Lipzen A."/>
            <person name="Lutzoni F."/>
            <person name="Magnuson J."/>
            <person name="Mondo S."/>
            <person name="Nolan M."/>
            <person name="Ohm R."/>
            <person name="Pangilinan J."/>
            <person name="Park H.-J."/>
            <person name="Ramirez L."/>
            <person name="Alfaro M."/>
            <person name="Sun H."/>
            <person name="Tritt A."/>
            <person name="Yoshinaga Y."/>
            <person name="Zwiers L.-H."/>
            <person name="Turgeon B."/>
            <person name="Goodwin S."/>
            <person name="Spatafora J."/>
            <person name="Crous P."/>
            <person name="Grigoriev I."/>
        </authorList>
    </citation>
    <scope>NUCLEOTIDE SEQUENCE</scope>
    <source>
        <strain evidence="2">CBS 690.94</strain>
    </source>
</reference>
<sequence length="186" mass="20481">MINLAYDYSSEKFAWAAAAFCIAIGLLSVAFEMTRLLRARKNGNTATTSKALSITTIALSTVTFIVSLAALVFVNADAKKIEETTCDWYGSADNSYALFKPGRDSYTCTREQAACTVVDSTFTADIPHRETQCVELQIARHTMIPLTIFSGLVALGYGAQMWLAKRERSEGVDAEERVRRLQEDDG</sequence>
<feature type="transmembrane region" description="Helical" evidence="1">
    <location>
        <begin position="51"/>
        <end position="74"/>
    </location>
</feature>
<accession>A0A9P4U623</accession>
<evidence type="ECO:0000256" key="1">
    <source>
        <dbReference type="SAM" id="Phobius"/>
    </source>
</evidence>
<evidence type="ECO:0000313" key="3">
    <source>
        <dbReference type="Proteomes" id="UP000799764"/>
    </source>
</evidence>
<dbReference type="Proteomes" id="UP000799764">
    <property type="component" value="Unassembled WGS sequence"/>
</dbReference>
<dbReference type="EMBL" id="MU001511">
    <property type="protein sequence ID" value="KAF2438680.1"/>
    <property type="molecule type" value="Genomic_DNA"/>
</dbReference>
<evidence type="ECO:0000313" key="2">
    <source>
        <dbReference type="EMBL" id="KAF2438680.1"/>
    </source>
</evidence>
<keyword evidence="1" id="KW-0472">Membrane</keyword>
<keyword evidence="1" id="KW-0812">Transmembrane</keyword>
<keyword evidence="3" id="KW-1185">Reference proteome</keyword>